<evidence type="ECO:0000256" key="2">
    <source>
        <dbReference type="ARBA" id="ARBA00008141"/>
    </source>
</evidence>
<evidence type="ECO:0000256" key="1">
    <source>
        <dbReference type="ARBA" id="ARBA00004141"/>
    </source>
</evidence>
<protein>
    <submittedName>
        <fullName evidence="9">Ninjurin 1, isoform CRA_b</fullName>
    </submittedName>
</protein>
<keyword evidence="4" id="KW-0130">Cell adhesion</keyword>
<keyword evidence="6 8" id="KW-0472">Membrane</keyword>
<feature type="region of interest" description="Disordered" evidence="7">
    <location>
        <begin position="1"/>
        <end position="29"/>
    </location>
</feature>
<feature type="transmembrane region" description="Helical" evidence="8">
    <location>
        <begin position="179"/>
        <end position="199"/>
    </location>
</feature>
<evidence type="ECO:0000313" key="9">
    <source>
        <dbReference type="EMBL" id="EDL98127.1"/>
    </source>
</evidence>
<dbReference type="GO" id="GO:0007155">
    <property type="term" value="P:cell adhesion"/>
    <property type="evidence" value="ECO:0007669"/>
    <property type="project" value="UniProtKB-KW"/>
</dbReference>
<evidence type="ECO:0000256" key="3">
    <source>
        <dbReference type="ARBA" id="ARBA00022692"/>
    </source>
</evidence>
<gene>
    <name evidence="9 11" type="primary">Ninj1</name>
    <name evidence="9" type="ORF">rCG_44168</name>
</gene>
<evidence type="ECO:0000313" key="10">
    <source>
        <dbReference type="Proteomes" id="UP000234681"/>
    </source>
</evidence>
<proteinExistence type="inferred from homology"/>
<evidence type="ECO:0000256" key="4">
    <source>
        <dbReference type="ARBA" id="ARBA00022889"/>
    </source>
</evidence>
<evidence type="ECO:0000256" key="8">
    <source>
        <dbReference type="SAM" id="Phobius"/>
    </source>
</evidence>
<feature type="transmembrane region" description="Helical" evidence="8">
    <location>
        <begin position="132"/>
        <end position="159"/>
    </location>
</feature>
<evidence type="ECO:0000256" key="6">
    <source>
        <dbReference type="ARBA" id="ARBA00023136"/>
    </source>
</evidence>
<dbReference type="InterPro" id="IPR007007">
    <property type="entry name" value="Ninjurin"/>
</dbReference>
<keyword evidence="5 8" id="KW-1133">Transmembrane helix</keyword>
<accession>A6J6X7</accession>
<dbReference type="PANTHER" id="PTHR12316">
    <property type="entry name" value="NINJURIN-RELATED"/>
    <property type="match status" value="1"/>
</dbReference>
<dbReference type="GO" id="GO:0042246">
    <property type="term" value="P:tissue regeneration"/>
    <property type="evidence" value="ECO:0007669"/>
    <property type="project" value="InterPro"/>
</dbReference>
<dbReference type="Pfam" id="PF04923">
    <property type="entry name" value="Ninjurin"/>
    <property type="match status" value="1"/>
</dbReference>
<dbReference type="AlphaFoldDB" id="A6J6X7"/>
<evidence type="ECO:0000313" key="11">
    <source>
        <dbReference type="RGD" id="3179"/>
    </source>
</evidence>
<feature type="compositionally biased region" description="Acidic residues" evidence="7">
    <location>
        <begin position="1"/>
        <end position="10"/>
    </location>
</feature>
<reference evidence="10" key="1">
    <citation type="submission" date="2005-09" db="EMBL/GenBank/DDBJ databases">
        <authorList>
            <person name="Mural R.J."/>
            <person name="Li P.W."/>
            <person name="Adams M.D."/>
            <person name="Amanatides P.G."/>
            <person name="Baden-Tillson H."/>
            <person name="Barnstead M."/>
            <person name="Chin S.H."/>
            <person name="Dew I."/>
            <person name="Evans C.A."/>
            <person name="Ferriera S."/>
            <person name="Flanigan M."/>
            <person name="Fosler C."/>
            <person name="Glodek A."/>
            <person name="Gu Z."/>
            <person name="Holt R.A."/>
            <person name="Jennings D."/>
            <person name="Kraft C.L."/>
            <person name="Lu F."/>
            <person name="Nguyen T."/>
            <person name="Nusskern D.R."/>
            <person name="Pfannkoch C.M."/>
            <person name="Sitter C."/>
            <person name="Sutton G.G."/>
            <person name="Venter J.C."/>
            <person name="Wang Z."/>
            <person name="Woodage T."/>
            <person name="Zheng X.H."/>
            <person name="Zhong F."/>
        </authorList>
    </citation>
    <scope>NUCLEOTIDE SEQUENCE [LARGE SCALE GENOMIC DNA]</scope>
    <source>
        <strain>BN</strain>
        <strain evidence="10">Sprague-Dawley</strain>
    </source>
</reference>
<keyword evidence="3 8" id="KW-0812">Transmembrane</keyword>
<comment type="subcellular location">
    <subcellularLocation>
        <location evidence="1">Membrane</location>
        <topology evidence="1">Multi-pass membrane protein</topology>
    </subcellularLocation>
</comment>
<dbReference type="Proteomes" id="UP000234681">
    <property type="component" value="Chromosome 17"/>
</dbReference>
<evidence type="ECO:0000256" key="5">
    <source>
        <dbReference type="ARBA" id="ARBA00022989"/>
    </source>
</evidence>
<organism evidence="9 10">
    <name type="scientific">Rattus norvegicus</name>
    <name type="common">Rat</name>
    <dbReference type="NCBI Taxonomy" id="10116"/>
    <lineage>
        <taxon>Eukaryota</taxon>
        <taxon>Metazoa</taxon>
        <taxon>Chordata</taxon>
        <taxon>Craniata</taxon>
        <taxon>Vertebrata</taxon>
        <taxon>Euteleostomi</taxon>
        <taxon>Mammalia</taxon>
        <taxon>Eutheria</taxon>
        <taxon>Euarchontoglires</taxon>
        <taxon>Glires</taxon>
        <taxon>Rodentia</taxon>
        <taxon>Myomorpha</taxon>
        <taxon>Muroidea</taxon>
        <taxon>Muridae</taxon>
        <taxon>Murinae</taxon>
        <taxon>Rattus</taxon>
    </lineage>
</organism>
<name>A6J6X7_RAT</name>
<evidence type="ECO:0000256" key="7">
    <source>
        <dbReference type="SAM" id="MobiDB-lite"/>
    </source>
</evidence>
<comment type="similarity">
    <text evidence="2">Belongs to the ninjurin family.</text>
</comment>
<dbReference type="GO" id="GO:0016020">
    <property type="term" value="C:membrane"/>
    <property type="evidence" value="ECO:0007669"/>
    <property type="project" value="UniProtKB-SubCell"/>
</dbReference>
<dbReference type="RGD" id="3179">
    <property type="gene designation" value="Ninj1"/>
</dbReference>
<sequence length="210" mass="22391">MDPGTEEYELNGDLRPGSPGSPDASVTGTGLKGFPSMIRQLVRPTGLPDLWSGGPGSLGSILLCIPGEACGVVTSMAQAQTLEPPRWGLRNRPINVNHYANKKSAAESMLDIALLMANASQLKAVVEQGNEFAFFVPLVVLISISLVLQIGVGVLLIFLVKYDLNNPAKHAKLDFLNNLATGLVFIIVVVNIFITAFGVQKPVMDVAPRQ</sequence>
<dbReference type="PANTHER" id="PTHR12316:SF19">
    <property type="entry name" value="NINJURIN-1"/>
    <property type="match status" value="1"/>
</dbReference>
<dbReference type="EMBL" id="CH473977">
    <property type="protein sequence ID" value="EDL98127.1"/>
    <property type="molecule type" value="Genomic_DNA"/>
</dbReference>